<dbReference type="Pfam" id="PF12796">
    <property type="entry name" value="Ank_2"/>
    <property type="match status" value="2"/>
</dbReference>
<dbReference type="STRING" id="1051890.A0A3N4LQB2"/>
<evidence type="ECO:0000313" key="4">
    <source>
        <dbReference type="EMBL" id="RPB25026.1"/>
    </source>
</evidence>
<organism evidence="4 5">
    <name type="scientific">Terfezia boudieri ATCC MYA-4762</name>
    <dbReference type="NCBI Taxonomy" id="1051890"/>
    <lineage>
        <taxon>Eukaryota</taxon>
        <taxon>Fungi</taxon>
        <taxon>Dikarya</taxon>
        <taxon>Ascomycota</taxon>
        <taxon>Pezizomycotina</taxon>
        <taxon>Pezizomycetes</taxon>
        <taxon>Pezizales</taxon>
        <taxon>Pezizaceae</taxon>
        <taxon>Terfezia</taxon>
    </lineage>
</organism>
<keyword evidence="2 3" id="KW-0040">ANK repeat</keyword>
<keyword evidence="5" id="KW-1185">Reference proteome</keyword>
<dbReference type="Proteomes" id="UP000267821">
    <property type="component" value="Unassembled WGS sequence"/>
</dbReference>
<accession>A0A3N4LQB2</accession>
<dbReference type="Gene3D" id="1.25.40.20">
    <property type="entry name" value="Ankyrin repeat-containing domain"/>
    <property type="match status" value="2"/>
</dbReference>
<dbReference type="InterPro" id="IPR036770">
    <property type="entry name" value="Ankyrin_rpt-contain_sf"/>
</dbReference>
<protein>
    <submittedName>
        <fullName evidence="4">Ankyrin</fullName>
    </submittedName>
</protein>
<feature type="repeat" description="ANK" evidence="3">
    <location>
        <begin position="16"/>
        <end position="48"/>
    </location>
</feature>
<reference evidence="4 5" key="1">
    <citation type="journal article" date="2018" name="Nat. Ecol. Evol.">
        <title>Pezizomycetes genomes reveal the molecular basis of ectomycorrhizal truffle lifestyle.</title>
        <authorList>
            <person name="Murat C."/>
            <person name="Payen T."/>
            <person name="Noel B."/>
            <person name="Kuo A."/>
            <person name="Morin E."/>
            <person name="Chen J."/>
            <person name="Kohler A."/>
            <person name="Krizsan K."/>
            <person name="Balestrini R."/>
            <person name="Da Silva C."/>
            <person name="Montanini B."/>
            <person name="Hainaut M."/>
            <person name="Levati E."/>
            <person name="Barry K.W."/>
            <person name="Belfiori B."/>
            <person name="Cichocki N."/>
            <person name="Clum A."/>
            <person name="Dockter R.B."/>
            <person name="Fauchery L."/>
            <person name="Guy J."/>
            <person name="Iotti M."/>
            <person name="Le Tacon F."/>
            <person name="Lindquist E.A."/>
            <person name="Lipzen A."/>
            <person name="Malagnac F."/>
            <person name="Mello A."/>
            <person name="Molinier V."/>
            <person name="Miyauchi S."/>
            <person name="Poulain J."/>
            <person name="Riccioni C."/>
            <person name="Rubini A."/>
            <person name="Sitrit Y."/>
            <person name="Splivallo R."/>
            <person name="Traeger S."/>
            <person name="Wang M."/>
            <person name="Zifcakova L."/>
            <person name="Wipf D."/>
            <person name="Zambonelli A."/>
            <person name="Paolocci F."/>
            <person name="Nowrousian M."/>
            <person name="Ottonello S."/>
            <person name="Baldrian P."/>
            <person name="Spatafora J.W."/>
            <person name="Henrissat B."/>
            <person name="Nagy L.G."/>
            <person name="Aury J.M."/>
            <person name="Wincker P."/>
            <person name="Grigoriev I.V."/>
            <person name="Bonfante P."/>
            <person name="Martin F.M."/>
        </authorList>
    </citation>
    <scope>NUCLEOTIDE SEQUENCE [LARGE SCALE GENOMIC DNA]</scope>
    <source>
        <strain evidence="4 5">ATCC MYA-4762</strain>
    </source>
</reference>
<dbReference type="OrthoDB" id="341259at2759"/>
<evidence type="ECO:0000256" key="3">
    <source>
        <dbReference type="PROSITE-ProRule" id="PRU00023"/>
    </source>
</evidence>
<dbReference type="SUPFAM" id="SSF48403">
    <property type="entry name" value="Ankyrin repeat"/>
    <property type="match status" value="1"/>
</dbReference>
<dbReference type="PANTHER" id="PTHR24171:SF9">
    <property type="entry name" value="ANKYRIN REPEAT DOMAIN-CONTAINING PROTEIN 39"/>
    <property type="match status" value="1"/>
</dbReference>
<dbReference type="AlphaFoldDB" id="A0A3N4LQB2"/>
<feature type="repeat" description="ANK" evidence="3">
    <location>
        <begin position="125"/>
        <end position="152"/>
    </location>
</feature>
<proteinExistence type="predicted"/>
<dbReference type="InterPro" id="IPR002110">
    <property type="entry name" value="Ankyrin_rpt"/>
</dbReference>
<dbReference type="EMBL" id="ML121539">
    <property type="protein sequence ID" value="RPB25026.1"/>
    <property type="molecule type" value="Genomic_DNA"/>
</dbReference>
<evidence type="ECO:0000256" key="2">
    <source>
        <dbReference type="ARBA" id="ARBA00023043"/>
    </source>
</evidence>
<evidence type="ECO:0000256" key="1">
    <source>
        <dbReference type="ARBA" id="ARBA00022737"/>
    </source>
</evidence>
<name>A0A3N4LQB2_9PEZI</name>
<keyword evidence="1" id="KW-0677">Repeat</keyword>
<gene>
    <name evidence="4" type="ORF">L211DRAFT_784217</name>
</gene>
<dbReference type="PROSITE" id="PS50297">
    <property type="entry name" value="ANK_REP_REGION"/>
    <property type="match status" value="3"/>
</dbReference>
<dbReference type="InParanoid" id="A0A3N4LQB2"/>
<evidence type="ECO:0000313" key="5">
    <source>
        <dbReference type="Proteomes" id="UP000267821"/>
    </source>
</evidence>
<dbReference type="PANTHER" id="PTHR24171">
    <property type="entry name" value="ANKYRIN REPEAT DOMAIN-CONTAINING PROTEIN 39-RELATED"/>
    <property type="match status" value="1"/>
</dbReference>
<feature type="repeat" description="ANK" evidence="3">
    <location>
        <begin position="49"/>
        <end position="81"/>
    </location>
</feature>
<feature type="repeat" description="ANK" evidence="3">
    <location>
        <begin position="153"/>
        <end position="185"/>
    </location>
</feature>
<dbReference type="PROSITE" id="PS50088">
    <property type="entry name" value="ANK_REPEAT"/>
    <property type="match status" value="4"/>
</dbReference>
<dbReference type="SMART" id="SM00248">
    <property type="entry name" value="ANK"/>
    <property type="match status" value="5"/>
</dbReference>
<sequence>METLHHPKSRVRSKRSSRGRIHNAIENGNVFVVRTLLAMGMDTEELDSNGRTPLVHAIMKLQEAICKLLLDKGASSRDTNGWTPLASAAFKFNEDLCQFLVKKGCTLCLNTEQKVQLKPELSCRIHLAAAGGYETALQLLLDMGADINERNSFGETALLEAVYNNQLSSVKILIGRGADATISTHEGFSALNMAVRGLTDSEMMRFLLMM</sequence>